<dbReference type="InterPro" id="IPR027470">
    <property type="entry name" value="Cation_efflux_CTD"/>
</dbReference>
<reference evidence="12 13" key="1">
    <citation type="submission" date="2019-04" db="EMBL/GenBank/DDBJ databases">
        <authorList>
            <person name="Seth-Smith MB H."/>
            <person name="Seth-Smith H."/>
        </authorList>
    </citation>
    <scope>NUCLEOTIDE SEQUENCE [LARGE SCALE GENOMIC DNA]</scope>
    <source>
        <strain evidence="12">USB-603019</strain>
    </source>
</reference>
<dbReference type="InterPro" id="IPR050681">
    <property type="entry name" value="CDF/SLC30A"/>
</dbReference>
<keyword evidence="3" id="KW-0813">Transport</keyword>
<feature type="transmembrane region" description="Helical" evidence="9">
    <location>
        <begin position="137"/>
        <end position="156"/>
    </location>
</feature>
<dbReference type="Pfam" id="PF01545">
    <property type="entry name" value="Cation_efflux"/>
    <property type="match status" value="1"/>
</dbReference>
<dbReference type="OrthoDB" id="9809646at2"/>
<gene>
    <name evidence="12" type="primary">czcD</name>
    <name evidence="12" type="ORF">LC603019_01457</name>
</gene>
<dbReference type="PANTHER" id="PTHR11562">
    <property type="entry name" value="CATION EFFLUX PROTEIN/ ZINC TRANSPORTER"/>
    <property type="match status" value="1"/>
</dbReference>
<comment type="subcellular location">
    <subcellularLocation>
        <location evidence="1">Membrane</location>
        <topology evidence="1">Multi-pass membrane protein</topology>
    </subcellularLocation>
</comment>
<dbReference type="Proteomes" id="UP000324288">
    <property type="component" value="Chromosome"/>
</dbReference>
<dbReference type="InterPro" id="IPR002524">
    <property type="entry name" value="Cation_efflux"/>
</dbReference>
<feature type="compositionally biased region" description="Basic and acidic residues" evidence="8">
    <location>
        <begin position="1"/>
        <end position="40"/>
    </location>
</feature>
<dbReference type="InterPro" id="IPR027469">
    <property type="entry name" value="Cation_efflux_TMD_sf"/>
</dbReference>
<dbReference type="GO" id="GO:0005886">
    <property type="term" value="C:plasma membrane"/>
    <property type="evidence" value="ECO:0007669"/>
    <property type="project" value="TreeGrafter"/>
</dbReference>
<keyword evidence="4 9" id="KW-0812">Transmembrane</keyword>
<dbReference type="EMBL" id="LR584267">
    <property type="protein sequence ID" value="VHO01524.1"/>
    <property type="molecule type" value="Genomic_DNA"/>
</dbReference>
<evidence type="ECO:0000256" key="7">
    <source>
        <dbReference type="ARBA" id="ARBA00023136"/>
    </source>
</evidence>
<sequence length="347" mass="37181">MQATDHTHQSDHTHGPEHGHTHSHVPDPSDSHNPDSHDHGSTLPHGHSHHHTHDHHDAAQLARTPQWRISVAIALGLVTVITQIIVGLLSGSLALLSDSAHAFTDVFGLCTALIAIRIGARTSATPQHTFGFRRVEVLAAGFNAVLLLAVAVIIVVEAVERLIHPVDVLGLPVAIVAVVGLLMNFFAFLAIRGGKDESINVKGAYLEVMADMVGSVGVLISGLITYLTGWVYADIVVAVLIAIWVLPRAVALLRQVGNVILQGTPTDVDVESLRQDILSVDGVQALHHFHVWSLTTGDNIGSVHVVTSNPQARQRVQELMEHTYSLHHVTVQAETPAEQCANVGACV</sequence>
<dbReference type="RefSeq" id="WP_053962447.1">
    <property type="nucleotide sequence ID" value="NZ_CP012390.1"/>
</dbReference>
<protein>
    <submittedName>
        <fullName evidence="12">Metal cation efflux system protein CzcD</fullName>
    </submittedName>
</protein>
<evidence type="ECO:0000256" key="3">
    <source>
        <dbReference type="ARBA" id="ARBA00022448"/>
    </source>
</evidence>
<dbReference type="SUPFAM" id="SSF161111">
    <property type="entry name" value="Cation efflux protein transmembrane domain-like"/>
    <property type="match status" value="1"/>
</dbReference>
<dbReference type="PANTHER" id="PTHR11562:SF17">
    <property type="entry name" value="RE54080P-RELATED"/>
    <property type="match status" value="1"/>
</dbReference>
<comment type="similarity">
    <text evidence="2">Belongs to the cation diffusion facilitator (CDF) transporter (TC 2.A.4) family. SLC30A subfamily.</text>
</comment>
<feature type="region of interest" description="Disordered" evidence="8">
    <location>
        <begin position="1"/>
        <end position="59"/>
    </location>
</feature>
<evidence type="ECO:0000256" key="4">
    <source>
        <dbReference type="ARBA" id="ARBA00022692"/>
    </source>
</evidence>
<evidence type="ECO:0000313" key="13">
    <source>
        <dbReference type="Proteomes" id="UP000324288"/>
    </source>
</evidence>
<dbReference type="Gene3D" id="1.20.1510.10">
    <property type="entry name" value="Cation efflux protein transmembrane domain"/>
    <property type="match status" value="1"/>
</dbReference>
<keyword evidence="5 9" id="KW-1133">Transmembrane helix</keyword>
<feature type="domain" description="Cation efflux protein transmembrane" evidence="10">
    <location>
        <begin position="71"/>
        <end position="259"/>
    </location>
</feature>
<proteinExistence type="inferred from homology"/>
<keyword evidence="6" id="KW-0406">Ion transport</keyword>
<feature type="transmembrane region" description="Helical" evidence="9">
    <location>
        <begin position="71"/>
        <end position="93"/>
    </location>
</feature>
<dbReference type="AlphaFoldDB" id="A0A5E3ZYU7"/>
<dbReference type="Pfam" id="PF16916">
    <property type="entry name" value="ZT_dimer"/>
    <property type="match status" value="1"/>
</dbReference>
<evidence type="ECO:0000256" key="8">
    <source>
        <dbReference type="SAM" id="MobiDB-lite"/>
    </source>
</evidence>
<dbReference type="InterPro" id="IPR036837">
    <property type="entry name" value="Cation_efflux_CTD_sf"/>
</dbReference>
<evidence type="ECO:0000256" key="2">
    <source>
        <dbReference type="ARBA" id="ARBA00008873"/>
    </source>
</evidence>
<dbReference type="NCBIfam" id="TIGR01297">
    <property type="entry name" value="CDF"/>
    <property type="match status" value="1"/>
</dbReference>
<name>A0A5E3ZYU7_9ACTN</name>
<feature type="domain" description="Cation efflux protein cytoplasmic" evidence="11">
    <location>
        <begin position="265"/>
        <end position="334"/>
    </location>
</feature>
<evidence type="ECO:0000256" key="1">
    <source>
        <dbReference type="ARBA" id="ARBA00004141"/>
    </source>
</evidence>
<evidence type="ECO:0000256" key="5">
    <source>
        <dbReference type="ARBA" id="ARBA00022989"/>
    </source>
</evidence>
<feature type="transmembrane region" description="Helical" evidence="9">
    <location>
        <begin position="99"/>
        <end position="116"/>
    </location>
</feature>
<dbReference type="SUPFAM" id="SSF160240">
    <property type="entry name" value="Cation efflux protein cytoplasmic domain-like"/>
    <property type="match status" value="1"/>
</dbReference>
<feature type="transmembrane region" description="Helical" evidence="9">
    <location>
        <begin position="168"/>
        <end position="191"/>
    </location>
</feature>
<feature type="transmembrane region" description="Helical" evidence="9">
    <location>
        <begin position="230"/>
        <end position="246"/>
    </location>
</feature>
<evidence type="ECO:0000256" key="6">
    <source>
        <dbReference type="ARBA" id="ARBA00023065"/>
    </source>
</evidence>
<organism evidence="12 13">
    <name type="scientific">Lawsonella clevelandensis</name>
    <dbReference type="NCBI Taxonomy" id="1528099"/>
    <lineage>
        <taxon>Bacteria</taxon>
        <taxon>Bacillati</taxon>
        <taxon>Actinomycetota</taxon>
        <taxon>Actinomycetes</taxon>
        <taxon>Mycobacteriales</taxon>
        <taxon>Lawsonellaceae</taxon>
        <taxon>Lawsonella</taxon>
    </lineage>
</organism>
<accession>A0A5E3ZYU7</accession>
<evidence type="ECO:0000256" key="9">
    <source>
        <dbReference type="SAM" id="Phobius"/>
    </source>
</evidence>
<evidence type="ECO:0000259" key="10">
    <source>
        <dbReference type="Pfam" id="PF01545"/>
    </source>
</evidence>
<keyword evidence="7 9" id="KW-0472">Membrane</keyword>
<evidence type="ECO:0000313" key="12">
    <source>
        <dbReference type="EMBL" id="VHO01524.1"/>
    </source>
</evidence>
<dbReference type="GO" id="GO:0005385">
    <property type="term" value="F:zinc ion transmembrane transporter activity"/>
    <property type="evidence" value="ECO:0007669"/>
    <property type="project" value="TreeGrafter"/>
</dbReference>
<feature type="transmembrane region" description="Helical" evidence="9">
    <location>
        <begin position="203"/>
        <end position="224"/>
    </location>
</feature>
<keyword evidence="13" id="KW-1185">Reference proteome</keyword>
<dbReference type="InterPro" id="IPR058533">
    <property type="entry name" value="Cation_efflux_TM"/>
</dbReference>
<evidence type="ECO:0000259" key="11">
    <source>
        <dbReference type="Pfam" id="PF16916"/>
    </source>
</evidence>